<dbReference type="GO" id="GO:0048812">
    <property type="term" value="P:neuron projection morphogenesis"/>
    <property type="evidence" value="ECO:0007669"/>
    <property type="project" value="TreeGrafter"/>
</dbReference>
<evidence type="ECO:0000256" key="1">
    <source>
        <dbReference type="ARBA" id="ARBA00037947"/>
    </source>
</evidence>
<reference evidence="3 4" key="1">
    <citation type="submission" date="2024-05" db="EMBL/GenBank/DDBJ databases">
        <authorList>
            <person name="Wallberg A."/>
        </authorList>
    </citation>
    <scope>NUCLEOTIDE SEQUENCE [LARGE SCALE GENOMIC DNA]</scope>
</reference>
<comment type="caution">
    <text evidence="3">The sequence shown here is derived from an EMBL/GenBank/DDBJ whole genome shotgun (WGS) entry which is preliminary data.</text>
</comment>
<gene>
    <name evidence="3" type="ORF">MNOR_LOCUS14756</name>
</gene>
<dbReference type="Proteomes" id="UP001497623">
    <property type="component" value="Unassembled WGS sequence"/>
</dbReference>
<evidence type="ECO:0000313" key="3">
    <source>
        <dbReference type="EMBL" id="CAL4093232.1"/>
    </source>
</evidence>
<protein>
    <recommendedName>
        <fullName evidence="5">Membrane-associated protein Hem</fullName>
    </recommendedName>
</protein>
<dbReference type="GO" id="GO:0016477">
    <property type="term" value="P:cell migration"/>
    <property type="evidence" value="ECO:0007669"/>
    <property type="project" value="TreeGrafter"/>
</dbReference>
<dbReference type="GO" id="GO:0030031">
    <property type="term" value="P:cell projection assembly"/>
    <property type="evidence" value="ECO:0007669"/>
    <property type="project" value="TreeGrafter"/>
</dbReference>
<dbReference type="GO" id="GO:0030866">
    <property type="term" value="P:cortical actin cytoskeleton organization"/>
    <property type="evidence" value="ECO:0007669"/>
    <property type="project" value="TreeGrafter"/>
</dbReference>
<feature type="non-terminal residue" evidence="3">
    <location>
        <position position="941"/>
    </location>
</feature>
<dbReference type="GO" id="GO:0031209">
    <property type="term" value="C:SCAR complex"/>
    <property type="evidence" value="ECO:0007669"/>
    <property type="project" value="TreeGrafter"/>
</dbReference>
<accession>A0AAV2QQR9</accession>
<dbReference type="PANTHER" id="PTHR12093">
    <property type="entry name" value="NCK-ASSOCIATED PROTEIN 1"/>
    <property type="match status" value="1"/>
</dbReference>
<comment type="similarity">
    <text evidence="1">Belongs to the HEM-1/HEM-2 family.</text>
</comment>
<dbReference type="InterPro" id="IPR019137">
    <property type="entry name" value="Nck-associated_protein-1"/>
</dbReference>
<sequence>MSRNLLPTQQKIAEKLSILNDRCIGILTRIYNIKKACGDAKSKPAFLSDKSLESCIKHIVRKFPNIDSKSLAALTNVRTDIMKSLSLYYYTFVDLLDLKDHVSELLTIMDALAMHDSLDISVSFDLTKGYLDLVTNYVTLMILLSRVEDRKAVLGLFNAAHEMVNNQGDPSFPRLGQLIMDYEHPLKKLHEEFVPHSKLLATALGSLHVLYPRRNLRAEQWRAAQMLSLVSNPSQLLNPAQTDVMPCEYLSLDALERWIILGYMLIPQTLQISQALDVFTQALTTGWVITLFRDEVLQFHSYIQTFFDTKKELSKRNSDVKECYTEAVTKAPLMHRERRKYLRTALKELAQILTDQPGLLGPKALFVFMGLSFARDEVLWLLRHHENPPLQKVKGKSGDDLVDRQLPELLFHMEELRALVKKYSQVLQRYYVQYLCGYDAIALNQLIQSLQNLPEDESLILSSMCNEIGNLSVKQVEEGIVFDFRGIRMDWFRLQAYSTANRSGLHLRENRELAALINQIVFHTKMVDYLDEMLVDTSDLSIFCFFSKQFEDNFHMCLEFPAQNRYIVCFPLICSHMQSCTHEICPEERYHIRERSLSVVNMFLEEMAKEAKNIITTICDEQCIMTDKLLPKHTVPLLIHKKKEKKKKKEEATEGRPGQESYRKTREDLTTMDKLHMALTELCFAINYCSQIQVWEYTFAPREYLYQHLEQRFARALVGMVMYNPESNEIAKPSELLASVKTYMSVLQTVENYVHIDITRVFNNVLLQQTQTQDSHGEKTITQHYNTWYAEVLLRRVSAGHIVFSKNQRAFVSLTSEGAQPFAAEEFSDNNELRALAELIGPYGMKALNENLMWHISNQVQELKVKNIWDQLLCVNCNSRNRRQIDGHTKLKIKTSVFDFTNTCGMIVNFALLSEQSVGWSLAAKSPCLMLTSCEFNQSIP</sequence>
<name>A0AAV2QQR9_MEGNR</name>
<keyword evidence="4" id="KW-1185">Reference proteome</keyword>
<organism evidence="3 4">
    <name type="scientific">Meganyctiphanes norvegica</name>
    <name type="common">Northern krill</name>
    <name type="synonym">Thysanopoda norvegica</name>
    <dbReference type="NCBI Taxonomy" id="48144"/>
    <lineage>
        <taxon>Eukaryota</taxon>
        <taxon>Metazoa</taxon>
        <taxon>Ecdysozoa</taxon>
        <taxon>Arthropoda</taxon>
        <taxon>Crustacea</taxon>
        <taxon>Multicrustacea</taxon>
        <taxon>Malacostraca</taxon>
        <taxon>Eumalacostraca</taxon>
        <taxon>Eucarida</taxon>
        <taxon>Euphausiacea</taxon>
        <taxon>Euphausiidae</taxon>
        <taxon>Meganyctiphanes</taxon>
    </lineage>
</organism>
<evidence type="ECO:0008006" key="5">
    <source>
        <dbReference type="Google" id="ProtNLM"/>
    </source>
</evidence>
<proteinExistence type="inferred from homology"/>
<evidence type="ECO:0000313" key="4">
    <source>
        <dbReference type="Proteomes" id="UP001497623"/>
    </source>
</evidence>
<dbReference type="AlphaFoldDB" id="A0AAV2QQR9"/>
<evidence type="ECO:0000256" key="2">
    <source>
        <dbReference type="SAM" id="MobiDB-lite"/>
    </source>
</evidence>
<feature type="region of interest" description="Disordered" evidence="2">
    <location>
        <begin position="642"/>
        <end position="664"/>
    </location>
</feature>
<dbReference type="EMBL" id="CAXKWB010008978">
    <property type="protein sequence ID" value="CAL4093232.1"/>
    <property type="molecule type" value="Genomic_DNA"/>
</dbReference>
<dbReference type="PANTHER" id="PTHR12093:SF10">
    <property type="entry name" value="MEMBRANE-ASSOCIATED PROTEIN HEM"/>
    <property type="match status" value="1"/>
</dbReference>
<dbReference type="Pfam" id="PF09735">
    <property type="entry name" value="Nckap1"/>
    <property type="match status" value="1"/>
</dbReference>